<dbReference type="RefSeq" id="WP_343801204.1">
    <property type="nucleotide sequence ID" value="NZ_BAAADJ010000057.1"/>
</dbReference>
<proteinExistence type="predicted"/>
<sequence>MDKETLDEFLSVLQPFTTGQQCFFQYSILKTVNTFKELSRGGHLYHGNLNDLKELYEYGDFLRTLGSPSYWWSEDKTWCVHTDFDCDFSIIGGSKELVDVLLTNKKLECIEVDRDTRIDSKADKLNQP</sequence>
<evidence type="ECO:0000313" key="1">
    <source>
        <dbReference type="EMBL" id="GAA0339599.1"/>
    </source>
</evidence>
<organism evidence="1 2">
    <name type="scientific">Bacillus carboniphilus</name>
    <dbReference type="NCBI Taxonomy" id="86663"/>
    <lineage>
        <taxon>Bacteria</taxon>
        <taxon>Bacillati</taxon>
        <taxon>Bacillota</taxon>
        <taxon>Bacilli</taxon>
        <taxon>Bacillales</taxon>
        <taxon>Bacillaceae</taxon>
        <taxon>Bacillus</taxon>
    </lineage>
</organism>
<comment type="caution">
    <text evidence="1">The sequence shown here is derived from an EMBL/GenBank/DDBJ whole genome shotgun (WGS) entry which is preliminary data.</text>
</comment>
<gene>
    <name evidence="1" type="ORF">GCM10008967_32440</name>
</gene>
<keyword evidence="2" id="KW-1185">Reference proteome</keyword>
<accession>A0ABP3GCC1</accession>
<reference evidence="2" key="1">
    <citation type="journal article" date="2019" name="Int. J. Syst. Evol. Microbiol.">
        <title>The Global Catalogue of Microorganisms (GCM) 10K type strain sequencing project: providing services to taxonomists for standard genome sequencing and annotation.</title>
        <authorList>
            <consortium name="The Broad Institute Genomics Platform"/>
            <consortium name="The Broad Institute Genome Sequencing Center for Infectious Disease"/>
            <person name="Wu L."/>
            <person name="Ma J."/>
        </authorList>
    </citation>
    <scope>NUCLEOTIDE SEQUENCE [LARGE SCALE GENOMIC DNA]</scope>
    <source>
        <strain evidence="2">JCM 9731</strain>
    </source>
</reference>
<name>A0ABP3GCC1_9BACI</name>
<dbReference type="Proteomes" id="UP001500782">
    <property type="component" value="Unassembled WGS sequence"/>
</dbReference>
<evidence type="ECO:0000313" key="2">
    <source>
        <dbReference type="Proteomes" id="UP001500782"/>
    </source>
</evidence>
<protein>
    <submittedName>
        <fullName evidence="1">Uncharacterized protein</fullName>
    </submittedName>
</protein>
<dbReference type="EMBL" id="BAAADJ010000057">
    <property type="protein sequence ID" value="GAA0339599.1"/>
    <property type="molecule type" value="Genomic_DNA"/>
</dbReference>